<reference evidence="2 3" key="1">
    <citation type="submission" date="2018-12" db="EMBL/GenBank/DDBJ databases">
        <title>Bacillus chawlae sp. nov., Bacillus glennii sp. nov., and Bacillus saganii sp. nov. Isolated from the Vehicle Assembly Building at Kennedy Space Center where the Viking Spacecraft were Assembled.</title>
        <authorList>
            <person name="Seuylemezian A."/>
            <person name="Vaishampayan P."/>
        </authorList>
    </citation>
    <scope>NUCLEOTIDE SEQUENCE [LARGE SCALE GENOMIC DNA]</scope>
    <source>
        <strain evidence="2 3">L5</strain>
    </source>
</reference>
<dbReference type="AlphaFoldDB" id="A0A433HSU4"/>
<dbReference type="PANTHER" id="PTHR35024">
    <property type="entry name" value="HYPOTHETICAL CYTOSOLIC PROTEIN"/>
    <property type="match status" value="1"/>
</dbReference>
<name>A0A433HSU4_9BACI</name>
<evidence type="ECO:0000256" key="1">
    <source>
        <dbReference type="ARBA" id="ARBA00044755"/>
    </source>
</evidence>
<dbReference type="Proteomes" id="UP000267430">
    <property type="component" value="Unassembled WGS sequence"/>
</dbReference>
<protein>
    <submittedName>
        <fullName evidence="2">Polymer-forming cytoskeletal protein</fullName>
    </submittedName>
</protein>
<dbReference type="OrthoDB" id="1730007at2"/>
<gene>
    <name evidence="2" type="ORF">ELQ35_03245</name>
</gene>
<evidence type="ECO:0000313" key="2">
    <source>
        <dbReference type="EMBL" id="RUQ31380.1"/>
    </source>
</evidence>
<comment type="caution">
    <text evidence="2">The sequence shown here is derived from an EMBL/GenBank/DDBJ whole genome shotgun (WGS) entry which is preliminary data.</text>
</comment>
<comment type="similarity">
    <text evidence="1">Belongs to the bactofilin family.</text>
</comment>
<dbReference type="PANTHER" id="PTHR35024:SF4">
    <property type="entry name" value="POLYMER-FORMING CYTOSKELETAL PROTEIN"/>
    <property type="match status" value="1"/>
</dbReference>
<evidence type="ECO:0000313" key="3">
    <source>
        <dbReference type="Proteomes" id="UP000267430"/>
    </source>
</evidence>
<organism evidence="2 3">
    <name type="scientific">Peribacillus cavernae</name>
    <dbReference type="NCBI Taxonomy" id="1674310"/>
    <lineage>
        <taxon>Bacteria</taxon>
        <taxon>Bacillati</taxon>
        <taxon>Bacillota</taxon>
        <taxon>Bacilli</taxon>
        <taxon>Bacillales</taxon>
        <taxon>Bacillaceae</taxon>
        <taxon>Peribacillus</taxon>
    </lineage>
</organism>
<keyword evidence="3" id="KW-1185">Reference proteome</keyword>
<dbReference type="Pfam" id="PF04519">
    <property type="entry name" value="Bactofilin"/>
    <property type="match status" value="1"/>
</dbReference>
<dbReference type="RefSeq" id="WP_126863403.1">
    <property type="nucleotide sequence ID" value="NZ_JAUSTX010000004.1"/>
</dbReference>
<accession>A0A433HSU4</accession>
<dbReference type="InterPro" id="IPR007607">
    <property type="entry name" value="BacA/B"/>
</dbReference>
<dbReference type="EMBL" id="RYZZ01000005">
    <property type="protein sequence ID" value="RUQ31380.1"/>
    <property type="molecule type" value="Genomic_DNA"/>
</dbReference>
<proteinExistence type="inferred from homology"/>
<sequence length="239" mass="26043">METKNRGDLTINGYGASNGGQFHRVIINGKGTINSDVECMDFECNGTGFVNGNLYSKNAKVSGKGKFFGKITSNSLKVEGRAMVDGDISARNFRVSGSASINGCVKSEDMKVHGRLTVDKDCEADVFKAECQFTIGGLLNVDLVDVKIYGECHAQEIGGQTIKIKQKSSLFAQLFKPLFQTMLETELIEGDHIELENTAAKVVRGNDVTIGPNCKIGLVEYTETLTQDKKSIIEESRKI</sequence>